<dbReference type="GO" id="GO:0003755">
    <property type="term" value="F:peptidyl-prolyl cis-trans isomerase activity"/>
    <property type="evidence" value="ECO:0007669"/>
    <property type="project" value="UniProtKB-KW"/>
</dbReference>
<evidence type="ECO:0000259" key="5">
    <source>
        <dbReference type="PROSITE" id="PS50059"/>
    </source>
</evidence>
<dbReference type="PANTHER" id="PTHR43811">
    <property type="entry name" value="FKBP-TYPE PEPTIDYL-PROLYL CIS-TRANS ISOMERASE FKPA"/>
    <property type="match status" value="1"/>
</dbReference>
<dbReference type="EMBL" id="UINC01056193">
    <property type="protein sequence ID" value="SVB75936.1"/>
    <property type="molecule type" value="Genomic_DNA"/>
</dbReference>
<feature type="non-terminal residue" evidence="6">
    <location>
        <position position="192"/>
    </location>
</feature>
<dbReference type="Gene3D" id="1.10.287.460">
    <property type="entry name" value="Peptidyl-prolyl cis-trans isomerase, FKBP-type, N-terminal domain"/>
    <property type="match status" value="1"/>
</dbReference>
<organism evidence="6">
    <name type="scientific">marine metagenome</name>
    <dbReference type="NCBI Taxonomy" id="408172"/>
    <lineage>
        <taxon>unclassified sequences</taxon>
        <taxon>metagenomes</taxon>
        <taxon>ecological metagenomes</taxon>
    </lineage>
</organism>
<keyword evidence="3" id="KW-0697">Rotamase</keyword>
<dbReference type="InterPro" id="IPR000774">
    <property type="entry name" value="PPIase_FKBP_N"/>
</dbReference>
<dbReference type="AlphaFoldDB" id="A0A382GL97"/>
<dbReference type="GO" id="GO:0006457">
    <property type="term" value="P:protein folding"/>
    <property type="evidence" value="ECO:0007669"/>
    <property type="project" value="InterPro"/>
</dbReference>
<evidence type="ECO:0000256" key="2">
    <source>
        <dbReference type="ARBA" id="ARBA00013194"/>
    </source>
</evidence>
<proteinExistence type="predicted"/>
<name>A0A382GL97_9ZZZZ</name>
<dbReference type="SUPFAM" id="SSF54534">
    <property type="entry name" value="FKBP-like"/>
    <property type="match status" value="1"/>
</dbReference>
<dbReference type="PANTHER" id="PTHR43811:SF19">
    <property type="entry name" value="39 KDA FK506-BINDING NUCLEAR PROTEIN"/>
    <property type="match status" value="1"/>
</dbReference>
<dbReference type="Pfam" id="PF01346">
    <property type="entry name" value="FKBP_N"/>
    <property type="match status" value="1"/>
</dbReference>
<gene>
    <name evidence="6" type="ORF">METZ01_LOCUS228790</name>
</gene>
<evidence type="ECO:0000313" key="6">
    <source>
        <dbReference type="EMBL" id="SVB75936.1"/>
    </source>
</evidence>
<evidence type="ECO:0000256" key="3">
    <source>
        <dbReference type="ARBA" id="ARBA00023110"/>
    </source>
</evidence>
<keyword evidence="4" id="KW-0413">Isomerase</keyword>
<evidence type="ECO:0000256" key="4">
    <source>
        <dbReference type="ARBA" id="ARBA00023235"/>
    </source>
</evidence>
<feature type="domain" description="PPIase FKBP-type" evidence="5">
    <location>
        <begin position="132"/>
        <end position="192"/>
    </location>
</feature>
<dbReference type="InterPro" id="IPR046357">
    <property type="entry name" value="PPIase_dom_sf"/>
</dbReference>
<comment type="catalytic activity">
    <reaction evidence="1">
        <text>[protein]-peptidylproline (omega=180) = [protein]-peptidylproline (omega=0)</text>
        <dbReference type="Rhea" id="RHEA:16237"/>
        <dbReference type="Rhea" id="RHEA-COMP:10747"/>
        <dbReference type="Rhea" id="RHEA-COMP:10748"/>
        <dbReference type="ChEBI" id="CHEBI:83833"/>
        <dbReference type="ChEBI" id="CHEBI:83834"/>
        <dbReference type="EC" id="5.2.1.8"/>
    </reaction>
</comment>
<reference evidence="6" key="1">
    <citation type="submission" date="2018-05" db="EMBL/GenBank/DDBJ databases">
        <authorList>
            <person name="Lanie J.A."/>
            <person name="Ng W.-L."/>
            <person name="Kazmierczak K.M."/>
            <person name="Andrzejewski T.M."/>
            <person name="Davidsen T.M."/>
            <person name="Wayne K.J."/>
            <person name="Tettelin H."/>
            <person name="Glass J.I."/>
            <person name="Rusch D."/>
            <person name="Podicherti R."/>
            <person name="Tsui H.-C.T."/>
            <person name="Winkler M.E."/>
        </authorList>
    </citation>
    <scope>NUCLEOTIDE SEQUENCE</scope>
</reference>
<dbReference type="Pfam" id="PF00254">
    <property type="entry name" value="FKBP_C"/>
    <property type="match status" value="1"/>
</dbReference>
<dbReference type="InterPro" id="IPR001179">
    <property type="entry name" value="PPIase_FKBP_dom"/>
</dbReference>
<dbReference type="Gene3D" id="3.10.50.40">
    <property type="match status" value="1"/>
</dbReference>
<evidence type="ECO:0000256" key="1">
    <source>
        <dbReference type="ARBA" id="ARBA00000971"/>
    </source>
</evidence>
<dbReference type="InterPro" id="IPR036944">
    <property type="entry name" value="PPIase_FKBP_N_sf"/>
</dbReference>
<accession>A0A382GL97</accession>
<dbReference type="EC" id="5.2.1.8" evidence="2"/>
<dbReference type="PROSITE" id="PS50059">
    <property type="entry name" value="FKBP_PPIASE"/>
    <property type="match status" value="1"/>
</dbReference>
<sequence length="192" mass="20283">MTLAPFTVVACQADVGTDDQMMSYSIGREIGASLSTTGEHLDMAALIRGIEESLAEIDPAVPEEELNAARQRVGETIQEEQLAETAVAGARNSAEGEVYLTSNATNEGVVTTDSGLQYEVLRAGDGPQPSATDEVRIHYRGSLIDGTEFDSSYARDEPATFGVGGVIAGFAEGLQLMNVGSHYRLVIPSELG</sequence>
<protein>
    <recommendedName>
        <fullName evidence="2">peptidylprolyl isomerase</fullName>
        <ecNumber evidence="2">5.2.1.8</ecNumber>
    </recommendedName>
</protein>